<comment type="caution">
    <text evidence="8">The sequence shown here is derived from an EMBL/GenBank/DDBJ whole genome shotgun (WGS) entry which is preliminary data.</text>
</comment>
<proteinExistence type="predicted"/>
<evidence type="ECO:0000256" key="1">
    <source>
        <dbReference type="ARBA" id="ARBA00004141"/>
    </source>
</evidence>
<feature type="transmembrane region" description="Helical" evidence="6">
    <location>
        <begin position="54"/>
        <end position="74"/>
    </location>
</feature>
<evidence type="ECO:0000256" key="2">
    <source>
        <dbReference type="ARBA" id="ARBA00022448"/>
    </source>
</evidence>
<name>A0ABV3RAX7_9SPHN</name>
<dbReference type="InterPro" id="IPR036259">
    <property type="entry name" value="MFS_trans_sf"/>
</dbReference>
<feature type="transmembrane region" description="Helical" evidence="6">
    <location>
        <begin position="344"/>
        <end position="370"/>
    </location>
</feature>
<dbReference type="InterPro" id="IPR011701">
    <property type="entry name" value="MFS"/>
</dbReference>
<feature type="transmembrane region" description="Helical" evidence="6">
    <location>
        <begin position="108"/>
        <end position="129"/>
    </location>
</feature>
<evidence type="ECO:0000256" key="5">
    <source>
        <dbReference type="ARBA" id="ARBA00023136"/>
    </source>
</evidence>
<dbReference type="EMBL" id="JBFNXR010000019">
    <property type="protein sequence ID" value="MEW9854454.1"/>
    <property type="molecule type" value="Genomic_DNA"/>
</dbReference>
<sequence>MRARQNPPRPFGEVEFVCLMAAIQALQALAIDVMLPALGNISQDLGVTDPNERQLVIGIFLIFSGLGSLFPGALGDRFGRRPVVLTCLGVYVALSLASALVTDFTALLILRAVLGFFTSGMMVMPMAIIRDRFSGDRMARVQSLVAMTFMVVPMLAPTVGQAVLLVADWRWIFGVMAGLAAGVAFWTFMRLPETLHDDHRQTIMPRTILINMVAAVRCRSALGYFLGASFVQGALFGYINSSQQLIAEHFGAGVLFPFVFGGMALVMSGTNFVNSRIVERFGARRVSHTATIAYVIVAGVHLVWAMAGESLWVFVPLMTISMCLMSFIGSNYQSIALQPFARTAGAAASVMAFVRLLLGATLGTLIGQAYDGTARPLLAAMTLAGLIALALVLYSERGVLFRRLNAPSRPTVGV</sequence>
<feature type="transmembrane region" description="Helical" evidence="6">
    <location>
        <begin position="250"/>
        <end position="274"/>
    </location>
</feature>
<dbReference type="CDD" id="cd17320">
    <property type="entry name" value="MFS_MdfA_MDR_like"/>
    <property type="match status" value="1"/>
</dbReference>
<keyword evidence="5 6" id="KW-0472">Membrane</keyword>
<feature type="transmembrane region" description="Helical" evidence="6">
    <location>
        <begin position="83"/>
        <end position="102"/>
    </location>
</feature>
<dbReference type="PANTHER" id="PTHR23502">
    <property type="entry name" value="MAJOR FACILITATOR SUPERFAMILY"/>
    <property type="match status" value="1"/>
</dbReference>
<evidence type="ECO:0000313" key="9">
    <source>
        <dbReference type="Proteomes" id="UP001556118"/>
    </source>
</evidence>
<evidence type="ECO:0000313" key="8">
    <source>
        <dbReference type="EMBL" id="MEW9854454.1"/>
    </source>
</evidence>
<dbReference type="PANTHER" id="PTHR23502:SF132">
    <property type="entry name" value="POLYAMINE TRANSPORTER 2-RELATED"/>
    <property type="match status" value="1"/>
</dbReference>
<evidence type="ECO:0000256" key="4">
    <source>
        <dbReference type="ARBA" id="ARBA00022989"/>
    </source>
</evidence>
<accession>A0ABV3RAX7</accession>
<dbReference type="PROSITE" id="PS50850">
    <property type="entry name" value="MFS"/>
    <property type="match status" value="1"/>
</dbReference>
<dbReference type="InterPro" id="IPR020846">
    <property type="entry name" value="MFS_dom"/>
</dbReference>
<dbReference type="SUPFAM" id="SSF103473">
    <property type="entry name" value="MFS general substrate transporter"/>
    <property type="match status" value="1"/>
</dbReference>
<evidence type="ECO:0000259" key="7">
    <source>
        <dbReference type="PROSITE" id="PS50850"/>
    </source>
</evidence>
<feature type="transmembrane region" description="Helical" evidence="6">
    <location>
        <begin position="141"/>
        <end position="163"/>
    </location>
</feature>
<dbReference type="Gene3D" id="1.20.1720.10">
    <property type="entry name" value="Multidrug resistance protein D"/>
    <property type="match status" value="1"/>
</dbReference>
<feature type="transmembrane region" description="Helical" evidence="6">
    <location>
        <begin position="286"/>
        <end position="305"/>
    </location>
</feature>
<protein>
    <submittedName>
        <fullName evidence="8">Multidrug effflux MFS transporter</fullName>
    </submittedName>
</protein>
<organism evidence="8 9">
    <name type="scientific">Novosphingobium rhizovicinum</name>
    <dbReference type="NCBI Taxonomy" id="3228928"/>
    <lineage>
        <taxon>Bacteria</taxon>
        <taxon>Pseudomonadati</taxon>
        <taxon>Pseudomonadota</taxon>
        <taxon>Alphaproteobacteria</taxon>
        <taxon>Sphingomonadales</taxon>
        <taxon>Sphingomonadaceae</taxon>
        <taxon>Novosphingobium</taxon>
    </lineage>
</organism>
<feature type="transmembrane region" description="Helical" evidence="6">
    <location>
        <begin position="376"/>
        <end position="394"/>
    </location>
</feature>
<evidence type="ECO:0000256" key="3">
    <source>
        <dbReference type="ARBA" id="ARBA00022692"/>
    </source>
</evidence>
<keyword evidence="4 6" id="KW-1133">Transmembrane helix</keyword>
<evidence type="ECO:0000256" key="6">
    <source>
        <dbReference type="SAM" id="Phobius"/>
    </source>
</evidence>
<keyword evidence="2" id="KW-0813">Transport</keyword>
<reference evidence="8 9" key="1">
    <citation type="submission" date="2024-06" db="EMBL/GenBank/DDBJ databases">
        <title>Novosphingobium rhizovicinus M1R2S20.</title>
        <authorList>
            <person name="Sun J.-Q."/>
        </authorList>
    </citation>
    <scope>NUCLEOTIDE SEQUENCE [LARGE SCALE GENOMIC DNA]</scope>
    <source>
        <strain evidence="8 9">M1R2S20</strain>
    </source>
</reference>
<dbReference type="RefSeq" id="WP_367770219.1">
    <property type="nucleotide sequence ID" value="NZ_JBFNXR010000019.1"/>
</dbReference>
<feature type="transmembrane region" description="Helical" evidence="6">
    <location>
        <begin position="311"/>
        <end position="332"/>
    </location>
</feature>
<gene>
    <name evidence="8" type="ORF">ABUH87_04555</name>
</gene>
<keyword evidence="9" id="KW-1185">Reference proteome</keyword>
<dbReference type="Pfam" id="PF07690">
    <property type="entry name" value="MFS_1"/>
    <property type="match status" value="1"/>
</dbReference>
<feature type="transmembrane region" description="Helical" evidence="6">
    <location>
        <begin position="169"/>
        <end position="188"/>
    </location>
</feature>
<dbReference type="Proteomes" id="UP001556118">
    <property type="component" value="Unassembled WGS sequence"/>
</dbReference>
<comment type="subcellular location">
    <subcellularLocation>
        <location evidence="1">Membrane</location>
        <topology evidence="1">Multi-pass membrane protein</topology>
    </subcellularLocation>
</comment>
<feature type="domain" description="Major facilitator superfamily (MFS) profile" evidence="7">
    <location>
        <begin position="16"/>
        <end position="397"/>
    </location>
</feature>
<keyword evidence="3 6" id="KW-0812">Transmembrane</keyword>